<dbReference type="eggNOG" id="COG2206">
    <property type="taxonomic scope" value="Bacteria"/>
</dbReference>
<dbReference type="InterPro" id="IPR006675">
    <property type="entry name" value="HDIG_dom"/>
</dbReference>
<dbReference type="STRING" id="1385511.GCA_000425225_00815"/>
<comment type="caution">
    <text evidence="2">The sequence shown here is derived from an EMBL/GenBank/DDBJ whole genome shotgun (WGS) entry which is preliminary data.</text>
</comment>
<dbReference type="AlphaFoldDB" id="A0A0A5GDB7"/>
<dbReference type="OrthoDB" id="9759601at2"/>
<sequence>MRLINVSEYKYETMVLAKPVYDSKKRILIAAGKSINPKVLDRVKQMGISYLFVEDEISKGIDIDDMLDMPKWTDCIQVIKEYFEQVRDEEEANILPVQRVADQLIEEVKKRPTLVTIPSGAIDQELQPYAHAVNVTILSLLTAKKMSYNNIQMKELALGSILHDIGKMITDEYSSHPEEGFNHLRSNRQISLMSAHIAYQHHETIDGKGAPRQLTDVLEVAQIAGVANNYENHISKEQLLPHQAMEAVMATSDVTYSFHVIQAFSQAVPTYPPGTKVKIASKEDGIVTRVQQHLQRPVVRVLSKGRDIDLADHPTLMIEPM</sequence>
<dbReference type="Proteomes" id="UP000030403">
    <property type="component" value="Unassembled WGS sequence"/>
</dbReference>
<name>A0A0A5GDB7_9BACI</name>
<dbReference type="PANTHER" id="PTHR43155:SF2">
    <property type="entry name" value="CYCLIC DI-GMP PHOSPHODIESTERASE PA4108"/>
    <property type="match status" value="1"/>
</dbReference>
<reference evidence="2 3" key="1">
    <citation type="submission" date="2013-08" db="EMBL/GenBank/DDBJ databases">
        <authorList>
            <person name="Huang J."/>
            <person name="Wang G."/>
        </authorList>
    </citation>
    <scope>NUCLEOTIDE SEQUENCE [LARGE SCALE GENOMIC DNA]</scope>
    <source>
        <strain evidence="2 3">BH030004</strain>
    </source>
</reference>
<evidence type="ECO:0000313" key="3">
    <source>
        <dbReference type="Proteomes" id="UP000030403"/>
    </source>
</evidence>
<feature type="domain" description="HD" evidence="1">
    <location>
        <begin position="129"/>
        <end position="231"/>
    </location>
</feature>
<dbReference type="InterPro" id="IPR003607">
    <property type="entry name" value="HD/PDEase_dom"/>
</dbReference>
<keyword evidence="3" id="KW-1185">Reference proteome</keyword>
<dbReference type="PANTHER" id="PTHR43155">
    <property type="entry name" value="CYCLIC DI-GMP PHOSPHODIESTERASE PA4108-RELATED"/>
    <property type="match status" value="1"/>
</dbReference>
<dbReference type="Gene3D" id="1.10.3210.10">
    <property type="entry name" value="Hypothetical protein af1432"/>
    <property type="match status" value="1"/>
</dbReference>
<accession>A0A0A5GDB7</accession>
<dbReference type="RefSeq" id="WP_027445405.1">
    <property type="nucleotide sequence ID" value="NZ_AULJ01000008.1"/>
</dbReference>
<protein>
    <submittedName>
        <fullName evidence="2">C-di-GMP phosphodiesterase</fullName>
    </submittedName>
</protein>
<evidence type="ECO:0000259" key="1">
    <source>
        <dbReference type="Pfam" id="PF01966"/>
    </source>
</evidence>
<dbReference type="EMBL" id="AVPF01000003">
    <property type="protein sequence ID" value="KGX91216.1"/>
    <property type="molecule type" value="Genomic_DNA"/>
</dbReference>
<dbReference type="Pfam" id="PF01966">
    <property type="entry name" value="HD"/>
    <property type="match status" value="1"/>
</dbReference>
<evidence type="ECO:0000313" key="2">
    <source>
        <dbReference type="EMBL" id="KGX91216.1"/>
    </source>
</evidence>
<gene>
    <name evidence="2" type="ORF">N783_11025</name>
</gene>
<dbReference type="SUPFAM" id="SSF109604">
    <property type="entry name" value="HD-domain/PDEase-like"/>
    <property type="match status" value="1"/>
</dbReference>
<proteinExistence type="predicted"/>
<dbReference type="InterPro" id="IPR006674">
    <property type="entry name" value="HD_domain"/>
</dbReference>
<organism evidence="2 3">
    <name type="scientific">Pontibacillus marinus BH030004 = DSM 16465</name>
    <dbReference type="NCBI Taxonomy" id="1385511"/>
    <lineage>
        <taxon>Bacteria</taxon>
        <taxon>Bacillati</taxon>
        <taxon>Bacillota</taxon>
        <taxon>Bacilli</taxon>
        <taxon>Bacillales</taxon>
        <taxon>Bacillaceae</taxon>
        <taxon>Pontibacillus</taxon>
    </lineage>
</organism>
<dbReference type="NCBIfam" id="TIGR00277">
    <property type="entry name" value="HDIG"/>
    <property type="match status" value="1"/>
</dbReference>
<dbReference type="CDD" id="cd00077">
    <property type="entry name" value="HDc"/>
    <property type="match status" value="1"/>
</dbReference>